<comment type="catalytic activity">
    <reaction evidence="4">
        <text>a ribonucleoside 5'-triphosphate + H2O = a ribonucleoside 5'-phosphate + diphosphate + H(+)</text>
        <dbReference type="Rhea" id="RHEA:23996"/>
        <dbReference type="ChEBI" id="CHEBI:15377"/>
        <dbReference type="ChEBI" id="CHEBI:15378"/>
        <dbReference type="ChEBI" id="CHEBI:33019"/>
        <dbReference type="ChEBI" id="CHEBI:58043"/>
        <dbReference type="ChEBI" id="CHEBI:61557"/>
        <dbReference type="EC" id="3.6.1.9"/>
    </reaction>
</comment>
<gene>
    <name evidence="5" type="ORF">RC74_05850</name>
</gene>
<dbReference type="PIRSF" id="PIRSF006305">
    <property type="entry name" value="Maf"/>
    <property type="match status" value="1"/>
</dbReference>
<dbReference type="PANTHER" id="PTHR43213">
    <property type="entry name" value="BIFUNCTIONAL DTTP/UTP PYROPHOSPHATASE/METHYLTRANSFERASE PROTEIN-RELATED"/>
    <property type="match status" value="1"/>
</dbReference>
<dbReference type="InterPro" id="IPR029001">
    <property type="entry name" value="ITPase-like_fam"/>
</dbReference>
<dbReference type="Proteomes" id="UP000070371">
    <property type="component" value="Chromosome"/>
</dbReference>
<dbReference type="Gene3D" id="3.90.950.10">
    <property type="match status" value="1"/>
</dbReference>
<comment type="catalytic activity">
    <reaction evidence="4">
        <text>a 2'-deoxyribonucleoside 5'-triphosphate + H2O = a 2'-deoxyribonucleoside 5'-phosphate + diphosphate + H(+)</text>
        <dbReference type="Rhea" id="RHEA:44644"/>
        <dbReference type="ChEBI" id="CHEBI:15377"/>
        <dbReference type="ChEBI" id="CHEBI:15378"/>
        <dbReference type="ChEBI" id="CHEBI:33019"/>
        <dbReference type="ChEBI" id="CHEBI:61560"/>
        <dbReference type="ChEBI" id="CHEBI:65317"/>
        <dbReference type="EC" id="3.6.1.9"/>
    </reaction>
</comment>
<evidence type="ECO:0000313" key="5">
    <source>
        <dbReference type="EMBL" id="AML50866.1"/>
    </source>
</evidence>
<proteinExistence type="inferred from homology"/>
<dbReference type="EMBL" id="CP014327">
    <property type="protein sequence ID" value="AML50866.1"/>
    <property type="molecule type" value="Genomic_DNA"/>
</dbReference>
<dbReference type="RefSeq" id="WP_039002876.1">
    <property type="nucleotide sequence ID" value="NZ_CP014327.1"/>
</dbReference>
<name>A0A126UYZ4_9RHOB</name>
<comment type="cofactor">
    <cofactor evidence="1 4">
        <name>a divalent metal cation</name>
        <dbReference type="ChEBI" id="CHEBI:60240"/>
    </cofactor>
</comment>
<dbReference type="SUPFAM" id="SSF52972">
    <property type="entry name" value="ITPase-like"/>
    <property type="match status" value="1"/>
</dbReference>
<feature type="active site" description="Proton acceptor" evidence="4">
    <location>
        <position position="76"/>
    </location>
</feature>
<dbReference type="OrthoDB" id="9813962at2"/>
<keyword evidence="2 4" id="KW-0378">Hydrolase</keyword>
<comment type="caution">
    <text evidence="4">Lacks conserved residue(s) required for the propagation of feature annotation.</text>
</comment>
<dbReference type="KEGG" id="hat:RC74_05850"/>
<evidence type="ECO:0000256" key="1">
    <source>
        <dbReference type="ARBA" id="ARBA00001968"/>
    </source>
</evidence>
<protein>
    <recommendedName>
        <fullName evidence="4">Nucleoside triphosphate pyrophosphatase</fullName>
        <ecNumber evidence="4">3.6.1.9</ecNumber>
    </recommendedName>
    <alternativeName>
        <fullName evidence="4">Nucleotide pyrophosphatase</fullName>
        <shortName evidence="4">Nucleotide PPase</shortName>
    </alternativeName>
</protein>
<organism evidence="5 6">
    <name type="scientific">Falsihalocynthiibacter arcticus</name>
    <dbReference type="NCBI Taxonomy" id="1579316"/>
    <lineage>
        <taxon>Bacteria</taxon>
        <taxon>Pseudomonadati</taxon>
        <taxon>Pseudomonadota</taxon>
        <taxon>Alphaproteobacteria</taxon>
        <taxon>Rhodobacterales</taxon>
        <taxon>Roseobacteraceae</taxon>
        <taxon>Falsihalocynthiibacter</taxon>
    </lineage>
</organism>
<sequence length="199" mass="22161">MPSPLILASGSQIRAEMLTNACVEFTAQKPRVDEEAIKAALVAEKAAPRDIADALAEYKARKVSQKNPDALTLGCDQVLDFKGAIFNKPTTKDEAVAQLRAMSGQKHQLLSAAVIYLDGKPLWRHVGIVRLQMRTLSDTYIESYVERNWEEIRHCVGGYQLEKEGVRLFTRIEGDYFTVLGLPLLEVLSFLTLRGDLPS</sequence>
<keyword evidence="4" id="KW-0963">Cytoplasm</keyword>
<dbReference type="Pfam" id="PF02545">
    <property type="entry name" value="Maf"/>
    <property type="match status" value="1"/>
</dbReference>
<comment type="function">
    <text evidence="4">Nucleoside triphosphate pyrophosphatase. May have a dual role in cell division arrest and in preventing the incorporation of modified nucleotides into cellular nucleic acids.</text>
</comment>
<comment type="subcellular location">
    <subcellularLocation>
        <location evidence="4">Cytoplasm</location>
    </subcellularLocation>
</comment>
<dbReference type="GO" id="GO:0005737">
    <property type="term" value="C:cytoplasm"/>
    <property type="evidence" value="ECO:0007669"/>
    <property type="project" value="UniProtKB-SubCell"/>
</dbReference>
<dbReference type="InterPro" id="IPR003697">
    <property type="entry name" value="Maf-like"/>
</dbReference>
<keyword evidence="3 4" id="KW-0546">Nucleotide metabolism</keyword>
<dbReference type="HAMAP" id="MF_00528">
    <property type="entry name" value="Maf"/>
    <property type="match status" value="1"/>
</dbReference>
<evidence type="ECO:0000256" key="2">
    <source>
        <dbReference type="ARBA" id="ARBA00022801"/>
    </source>
</evidence>
<comment type="similarity">
    <text evidence="4">Belongs to the Maf family.</text>
</comment>
<reference evidence="5 6" key="1">
    <citation type="submission" date="2016-02" db="EMBL/GenBank/DDBJ databases">
        <title>Complete genome sequence of Halocynthiibacter arcticus PAMC 20958t from arctic marine sediment.</title>
        <authorList>
            <person name="Lee Y.M."/>
            <person name="Baek K."/>
            <person name="Lee H.K."/>
            <person name="Shin S.C."/>
        </authorList>
    </citation>
    <scope>NUCLEOTIDE SEQUENCE [LARGE SCALE GENOMIC DNA]</scope>
    <source>
        <strain evidence="5">PAMC 20958</strain>
    </source>
</reference>
<keyword evidence="6" id="KW-1185">Reference proteome</keyword>
<evidence type="ECO:0000256" key="4">
    <source>
        <dbReference type="HAMAP-Rule" id="MF_00528"/>
    </source>
</evidence>
<dbReference type="PANTHER" id="PTHR43213:SF5">
    <property type="entry name" value="BIFUNCTIONAL DTTP_UTP PYROPHOSPHATASE_METHYLTRANSFERASE PROTEIN-RELATED"/>
    <property type="match status" value="1"/>
</dbReference>
<evidence type="ECO:0000256" key="3">
    <source>
        <dbReference type="ARBA" id="ARBA00023080"/>
    </source>
</evidence>
<dbReference type="GO" id="GO:0047429">
    <property type="term" value="F:nucleoside triphosphate diphosphatase activity"/>
    <property type="evidence" value="ECO:0007669"/>
    <property type="project" value="UniProtKB-EC"/>
</dbReference>
<dbReference type="EC" id="3.6.1.9" evidence="4"/>
<evidence type="ECO:0000313" key="6">
    <source>
        <dbReference type="Proteomes" id="UP000070371"/>
    </source>
</evidence>
<dbReference type="AlphaFoldDB" id="A0A126UYZ4"/>
<dbReference type="STRING" id="1579316.RC74_05850"/>
<accession>A0A126UYZ4</accession>
<dbReference type="GO" id="GO:0009117">
    <property type="term" value="P:nucleotide metabolic process"/>
    <property type="evidence" value="ECO:0007669"/>
    <property type="project" value="UniProtKB-KW"/>
</dbReference>
<dbReference type="NCBIfam" id="TIGR00172">
    <property type="entry name" value="maf"/>
    <property type="match status" value="1"/>
</dbReference>
<dbReference type="CDD" id="cd00555">
    <property type="entry name" value="Maf"/>
    <property type="match status" value="1"/>
</dbReference>